<dbReference type="CDD" id="cd14744">
    <property type="entry name" value="PAAR_CT_2"/>
    <property type="match status" value="1"/>
</dbReference>
<dbReference type="OrthoDB" id="6659501at2"/>
<dbReference type="Proteomes" id="UP000013261">
    <property type="component" value="Unassembled WGS sequence"/>
</dbReference>
<dbReference type="InterPro" id="IPR008727">
    <property type="entry name" value="PAAR_motif"/>
</dbReference>
<proteinExistence type="predicted"/>
<dbReference type="AlphaFoldDB" id="N9L705"/>
<gene>
    <name evidence="1" type="ORF">F904_02021</name>
</gene>
<evidence type="ECO:0008006" key="3">
    <source>
        <dbReference type="Google" id="ProtNLM"/>
    </source>
</evidence>
<accession>N9L705</accession>
<comment type="caution">
    <text evidence="1">The sequence shown here is derived from an EMBL/GenBank/DDBJ whole genome shotgun (WGS) entry which is preliminary data.</text>
</comment>
<sequence length="176" mass="18548">MKALITKGCMTDHGGIIQEVDNTFLVEGIPVHLEGMKHFCPKCKSMVSAQSSGCGFLMSSNRTIIMAGDKATCGATYMPNQSLAVREAGTGSGAGSSASAAAVSNFINSESAKLFDEQIVAQFSFAEGMPYFIETEEGEIVKGIIGADGKLPRVATREQGAYSLYLGEEALERSST</sequence>
<dbReference type="RefSeq" id="WP_005188394.1">
    <property type="nucleotide sequence ID" value="NZ_KB850050.1"/>
</dbReference>
<organism evidence="1 2">
    <name type="scientific">Acinetobacter dispersus</name>
    <dbReference type="NCBI Taxonomy" id="70348"/>
    <lineage>
        <taxon>Bacteria</taxon>
        <taxon>Pseudomonadati</taxon>
        <taxon>Pseudomonadota</taxon>
        <taxon>Gammaproteobacteria</taxon>
        <taxon>Moraxellales</taxon>
        <taxon>Moraxellaceae</taxon>
        <taxon>Acinetobacter</taxon>
    </lineage>
</organism>
<dbReference type="eggNOG" id="COG4104">
    <property type="taxonomic scope" value="Bacteria"/>
</dbReference>
<evidence type="ECO:0000313" key="2">
    <source>
        <dbReference type="Proteomes" id="UP000013261"/>
    </source>
</evidence>
<keyword evidence="2" id="KW-1185">Reference proteome</keyword>
<evidence type="ECO:0000313" key="1">
    <source>
        <dbReference type="EMBL" id="ENW92083.1"/>
    </source>
</evidence>
<protein>
    <recommendedName>
        <fullName evidence="3">PAAR domain-containing protein</fullName>
    </recommendedName>
</protein>
<dbReference type="PATRIC" id="fig|1217703.3.peg.1960"/>
<dbReference type="HOGENOM" id="CLU_113188_2_2_6"/>
<dbReference type="EMBL" id="APRL01000013">
    <property type="protein sequence ID" value="ENW92083.1"/>
    <property type="molecule type" value="Genomic_DNA"/>
</dbReference>
<dbReference type="Pfam" id="PF05488">
    <property type="entry name" value="PAAR_motif"/>
    <property type="match status" value="1"/>
</dbReference>
<reference evidence="1 2" key="1">
    <citation type="submission" date="2013-02" db="EMBL/GenBank/DDBJ databases">
        <title>The Genome Sequence of Acinetobacter sp. ANC 4105.</title>
        <authorList>
            <consortium name="The Broad Institute Genome Sequencing Platform"/>
            <consortium name="The Broad Institute Genome Sequencing Center for Infectious Disease"/>
            <person name="Cerqueira G."/>
            <person name="Feldgarden M."/>
            <person name="Courvalin P."/>
            <person name="Perichon B."/>
            <person name="Grillot-Courvalin C."/>
            <person name="Clermont D."/>
            <person name="Rocha E."/>
            <person name="Yoon E.-J."/>
            <person name="Nemec A."/>
            <person name="Walker B."/>
            <person name="Young S.K."/>
            <person name="Zeng Q."/>
            <person name="Gargeya S."/>
            <person name="Fitzgerald M."/>
            <person name="Haas B."/>
            <person name="Abouelleil A."/>
            <person name="Alvarado L."/>
            <person name="Arachchi H.M."/>
            <person name="Berlin A.M."/>
            <person name="Chapman S.B."/>
            <person name="Dewar J."/>
            <person name="Goldberg J."/>
            <person name="Griggs A."/>
            <person name="Gujja S."/>
            <person name="Hansen M."/>
            <person name="Howarth C."/>
            <person name="Imamovic A."/>
            <person name="Larimer J."/>
            <person name="McCowan C."/>
            <person name="Murphy C."/>
            <person name="Neiman D."/>
            <person name="Pearson M."/>
            <person name="Priest M."/>
            <person name="Roberts A."/>
            <person name="Saif S."/>
            <person name="Shea T."/>
            <person name="Sisk P."/>
            <person name="Sykes S."/>
            <person name="Wortman J."/>
            <person name="Nusbaum C."/>
            <person name="Birren B."/>
        </authorList>
    </citation>
    <scope>NUCLEOTIDE SEQUENCE [LARGE SCALE GENOMIC DNA]</scope>
    <source>
        <strain evidence="1 2">ANC 4105</strain>
    </source>
</reference>
<name>N9L705_9GAMM</name>